<evidence type="ECO:0000256" key="8">
    <source>
        <dbReference type="ARBA" id="ARBA00022801"/>
    </source>
</evidence>
<comment type="subunit">
    <text evidence="3 11">The type I restriction/modification system is composed of three polypeptides R, M and S.</text>
</comment>
<dbReference type="AlphaFoldDB" id="D4MIQ8"/>
<dbReference type="Gene3D" id="3.40.50.300">
    <property type="entry name" value="P-loop containing nucleotide triphosphate hydrolases"/>
    <property type="match status" value="3"/>
</dbReference>
<sequence>MATTFNEDNTIEQMIISTLKSNGWKYIPAEELPRMHSDVLVEPMVKEALIRLNPEIAEDPSRADEVIYKLRTVILSVQPHNLVTQNEVFKKMIFEENSYPFGKDGRMVPIRFFGTMRKEDLALNEYVVTNQWVYPQAEGGKRLDIVLLINGFPIAVGELKTPVRSAITWLDAASDISAYEKSIPAMFVTNVFNFATEGKCYRYGSINMPINMWGPWHTATHKAEGGLADVKISIEDMITPEKVMDIFQFFTMFATDKKYRKYKIICRYQQFEGANMIVDRVVAGYPKKGLIWHFQGSGKSLLMVFAAQKLRMIPELKNPTVVIVDDRIDLETQITATFNASDIPNLTSAATKEELLSFFRGDMRKILITTIFKFGEVSGELNARDNIIVMVDEAHRTQEGDLGEKMRLALPNAFFFGLTGTPINRVDKNTFATFGAEEDRTGYMSRYSFSDSIRDGATLPLHFEPVPVELHVDKDKLDREFDAMTDEAGLSRDEKNELSRRVNMKAIMYNPARIRKVCEHIAKHFKEKIEPNGYKGQVVVYDRECCLMYKAVLDELLGEDATTIVMDTNNDKEDRYKKYRRDRDQESKVLDYFRDPHSPLKLVIVTAKLLTGFDAPILQVMYLDKPMKDHTLLQAICRTNRTYDQGKTHGLIVDYIGIFDDVAKALDFDENSMRRIITNIEEIKKQLPALLKKCLSYFMGIDRTVEGWEGLMAAQECLPTNKEKDAFAADYRVLNRAWDALSPDSFLNPYKVDYQWLSRVYESVKPTDGRGGLIWGSLGAKTIELVHQNVTVGEADEDMDILSMDADLIDDFLEKQKDLKKTTKKVEINLVAKILKHANEPKFVHLGEKLEALREKHEQGLITSIEFLKLLLELAKEAAQAEKEVVPEQEIDKGIAALTELFNGIKNKSTPVIVERIVADIDSIVKIVRFDGWQSTTAGKQEVKKALRSVVWIKYKIKDKEVFDKAYNYIEQYY</sequence>
<name>D4MIQ8_9FIRM</name>
<comment type="catalytic activity">
    <reaction evidence="1 11">
        <text>Endonucleolytic cleavage of DNA to give random double-stranded fragments with terminal 5'-phosphates, ATP is simultaneously hydrolyzed.</text>
        <dbReference type="EC" id="3.1.21.3"/>
    </reaction>
</comment>
<keyword evidence="8 11" id="KW-0378">Hydrolase</keyword>
<keyword evidence="6 11" id="KW-0680">Restriction system</keyword>
<gene>
    <name evidence="13" type="ORF">ES1_05110</name>
</gene>
<evidence type="ECO:0000256" key="10">
    <source>
        <dbReference type="ARBA" id="ARBA00023125"/>
    </source>
</evidence>
<reference evidence="13 14" key="2">
    <citation type="submission" date="2010-03" db="EMBL/GenBank/DDBJ databases">
        <authorList>
            <person name="Pajon A."/>
        </authorList>
    </citation>
    <scope>NUCLEOTIDE SEQUENCE [LARGE SCALE GENOMIC DNA]</scope>
    <source>
        <strain evidence="13 14">V10Sc8a</strain>
    </source>
</reference>
<feature type="domain" description="Helicase ATP-binding" evidence="12">
    <location>
        <begin position="280"/>
        <end position="440"/>
    </location>
</feature>
<evidence type="ECO:0000313" key="14">
    <source>
        <dbReference type="Proteomes" id="UP000007050"/>
    </source>
</evidence>
<evidence type="ECO:0000259" key="12">
    <source>
        <dbReference type="PROSITE" id="PS51192"/>
    </source>
</evidence>
<dbReference type="InterPro" id="IPR051268">
    <property type="entry name" value="Type-I_R_enzyme_R_subunit"/>
</dbReference>
<dbReference type="CDD" id="cd18800">
    <property type="entry name" value="SF2_C_EcoR124I-like"/>
    <property type="match status" value="1"/>
</dbReference>
<evidence type="ECO:0000256" key="4">
    <source>
        <dbReference type="ARBA" id="ARBA00022722"/>
    </source>
</evidence>
<evidence type="ECO:0000256" key="7">
    <source>
        <dbReference type="ARBA" id="ARBA00022759"/>
    </source>
</evidence>
<dbReference type="Pfam" id="PF22679">
    <property type="entry name" value="T1R_D3-like"/>
    <property type="match status" value="1"/>
</dbReference>
<accession>D4MIQ8</accession>
<dbReference type="BioCyc" id="ESIR717961:G136L-407-MONOMER"/>
<dbReference type="GO" id="GO:0009307">
    <property type="term" value="P:DNA restriction-modification system"/>
    <property type="evidence" value="ECO:0007669"/>
    <property type="project" value="UniProtKB-KW"/>
</dbReference>
<dbReference type="InterPro" id="IPR014001">
    <property type="entry name" value="Helicase_ATP-bd"/>
</dbReference>
<dbReference type="PATRIC" id="fig|717961.3.peg.589"/>
<comment type="similarity">
    <text evidence="2 11">Belongs to the HsdR family.</text>
</comment>
<dbReference type="PANTHER" id="PTHR30195">
    <property type="entry name" value="TYPE I SITE-SPECIFIC DEOXYRIBONUCLEASE PROTEIN SUBUNIT M AND R"/>
    <property type="match status" value="1"/>
</dbReference>
<dbReference type="GO" id="GO:0003677">
    <property type="term" value="F:DNA binding"/>
    <property type="evidence" value="ECO:0007669"/>
    <property type="project" value="UniProtKB-KW"/>
</dbReference>
<dbReference type="GO" id="GO:0005524">
    <property type="term" value="F:ATP binding"/>
    <property type="evidence" value="ECO:0007669"/>
    <property type="project" value="UniProtKB-KW"/>
</dbReference>
<evidence type="ECO:0000256" key="9">
    <source>
        <dbReference type="ARBA" id="ARBA00022840"/>
    </source>
</evidence>
<dbReference type="EC" id="3.1.21.3" evidence="11"/>
<dbReference type="EMBL" id="FP929059">
    <property type="protein sequence ID" value="CBL33641.1"/>
    <property type="molecule type" value="Genomic_DNA"/>
</dbReference>
<evidence type="ECO:0000313" key="13">
    <source>
        <dbReference type="EMBL" id="CBL33641.1"/>
    </source>
</evidence>
<protein>
    <recommendedName>
        <fullName evidence="11">Type I restriction enzyme endonuclease subunit</fullName>
        <shortName evidence="11">R protein</shortName>
        <ecNumber evidence="11">3.1.21.3</ecNumber>
    </recommendedName>
    <alternativeName>
        <fullName evidence="11">Type-1 restriction enzyme R protein</fullName>
    </alternativeName>
</protein>
<dbReference type="NCBIfam" id="TIGR00348">
    <property type="entry name" value="hsdR"/>
    <property type="match status" value="1"/>
</dbReference>
<dbReference type="InterPro" id="IPR007409">
    <property type="entry name" value="Restrct_endonuc_type1_HsdR_N"/>
</dbReference>
<keyword evidence="9 11" id="KW-0067">ATP-binding</keyword>
<keyword evidence="10 11" id="KW-0238">DNA-binding</keyword>
<evidence type="ECO:0000256" key="11">
    <source>
        <dbReference type="RuleBase" id="RU364115"/>
    </source>
</evidence>
<evidence type="ECO:0000256" key="1">
    <source>
        <dbReference type="ARBA" id="ARBA00000851"/>
    </source>
</evidence>
<dbReference type="HOGENOM" id="CLU_005762_0_0_9"/>
<proteinExistence type="inferred from homology"/>
<dbReference type="REBASE" id="32092">
    <property type="entry name" value="EsiVORF5100P"/>
</dbReference>
<dbReference type="CDD" id="cd22332">
    <property type="entry name" value="HsdR_N"/>
    <property type="match status" value="1"/>
</dbReference>
<dbReference type="InterPro" id="IPR040980">
    <property type="entry name" value="SWI2_SNF2"/>
</dbReference>
<evidence type="ECO:0000256" key="2">
    <source>
        <dbReference type="ARBA" id="ARBA00008598"/>
    </source>
</evidence>
<dbReference type="Pfam" id="PF04313">
    <property type="entry name" value="HSDR_N"/>
    <property type="match status" value="1"/>
</dbReference>
<dbReference type="PROSITE" id="PS51192">
    <property type="entry name" value="HELICASE_ATP_BIND_1"/>
    <property type="match status" value="1"/>
</dbReference>
<dbReference type="PANTHER" id="PTHR30195:SF15">
    <property type="entry name" value="TYPE I RESTRICTION ENZYME HINDI ENDONUCLEASE SUBUNIT"/>
    <property type="match status" value="1"/>
</dbReference>
<dbReference type="InterPro" id="IPR055180">
    <property type="entry name" value="HsdR_RecA-like_helicase_dom_2"/>
</dbReference>
<organism evidence="13 14">
    <name type="scientific">[Eubacterium] siraeum V10Sc8a</name>
    <dbReference type="NCBI Taxonomy" id="717961"/>
    <lineage>
        <taxon>Bacteria</taxon>
        <taxon>Bacillati</taxon>
        <taxon>Bacillota</taxon>
        <taxon>Clostridia</taxon>
        <taxon>Eubacteriales</taxon>
        <taxon>Oscillospiraceae</taxon>
        <taxon>Oscillospiraceae incertae sedis</taxon>
    </lineage>
</organism>
<reference evidence="13 14" key="1">
    <citation type="submission" date="2010-03" db="EMBL/GenBank/DDBJ databases">
        <title>The genome sequence of Eubacterium siraeum V10Sc8a.</title>
        <authorList>
            <consortium name="metaHIT consortium -- http://www.metahit.eu/"/>
            <person name="Pajon A."/>
            <person name="Turner K."/>
            <person name="Parkhill J."/>
            <person name="Duncan S."/>
            <person name="Flint H."/>
        </authorList>
    </citation>
    <scope>NUCLEOTIDE SEQUENCE [LARGE SCALE GENOMIC DNA]</scope>
    <source>
        <strain evidence="13 14">V10Sc8a</strain>
    </source>
</reference>
<keyword evidence="5 11" id="KW-0547">Nucleotide-binding</keyword>
<dbReference type="KEGG" id="esr:ES1_05110"/>
<keyword evidence="7" id="KW-0255">Endonuclease</keyword>
<evidence type="ECO:0000256" key="3">
    <source>
        <dbReference type="ARBA" id="ARBA00011296"/>
    </source>
</evidence>
<dbReference type="InterPro" id="IPR004473">
    <property type="entry name" value="Restrct_endonuc_typeI_HsdR"/>
</dbReference>
<keyword evidence="4" id="KW-0540">Nuclease</keyword>
<dbReference type="SUPFAM" id="SSF52540">
    <property type="entry name" value="P-loop containing nucleoside triphosphate hydrolases"/>
    <property type="match status" value="2"/>
</dbReference>
<dbReference type="GO" id="GO:0009035">
    <property type="term" value="F:type I site-specific deoxyribonuclease activity"/>
    <property type="evidence" value="ECO:0007669"/>
    <property type="project" value="UniProtKB-EC"/>
</dbReference>
<dbReference type="Proteomes" id="UP000007050">
    <property type="component" value="Chromosome"/>
</dbReference>
<dbReference type="Pfam" id="PF18766">
    <property type="entry name" value="SWI2_SNF2"/>
    <property type="match status" value="1"/>
</dbReference>
<dbReference type="Gene3D" id="3.90.1570.50">
    <property type="match status" value="1"/>
</dbReference>
<dbReference type="SMART" id="SM00487">
    <property type="entry name" value="DEXDc"/>
    <property type="match status" value="1"/>
</dbReference>
<evidence type="ECO:0000256" key="6">
    <source>
        <dbReference type="ARBA" id="ARBA00022747"/>
    </source>
</evidence>
<evidence type="ECO:0000256" key="5">
    <source>
        <dbReference type="ARBA" id="ARBA00022741"/>
    </source>
</evidence>
<comment type="function">
    <text evidence="11">Subunit R is required for both nuclease and ATPase activities, but not for modification.</text>
</comment>
<dbReference type="InterPro" id="IPR027417">
    <property type="entry name" value="P-loop_NTPase"/>
</dbReference>